<proteinExistence type="predicted"/>
<protein>
    <submittedName>
        <fullName evidence="2">Uncharacterized protein</fullName>
    </submittedName>
</protein>
<accession>A0A0D2AQ70</accession>
<reference evidence="2 3" key="1">
    <citation type="submission" date="2015-01" db="EMBL/GenBank/DDBJ databases">
        <title>The Genome Sequence of Ochroconis gallopava CBS43764.</title>
        <authorList>
            <consortium name="The Broad Institute Genomics Platform"/>
            <person name="Cuomo C."/>
            <person name="de Hoog S."/>
            <person name="Gorbushina A."/>
            <person name="Stielow B."/>
            <person name="Teixiera M."/>
            <person name="Abouelleil A."/>
            <person name="Chapman S.B."/>
            <person name="Priest M."/>
            <person name="Young S.K."/>
            <person name="Wortman J."/>
            <person name="Nusbaum C."/>
            <person name="Birren B."/>
        </authorList>
    </citation>
    <scope>NUCLEOTIDE SEQUENCE [LARGE SCALE GENOMIC DNA]</scope>
    <source>
        <strain evidence="2 3">CBS 43764</strain>
    </source>
</reference>
<evidence type="ECO:0000256" key="1">
    <source>
        <dbReference type="SAM" id="MobiDB-lite"/>
    </source>
</evidence>
<keyword evidence="3" id="KW-1185">Reference proteome</keyword>
<dbReference type="InParanoid" id="A0A0D2AQ70"/>
<gene>
    <name evidence="2" type="ORF">PV09_00758</name>
</gene>
<sequence length="240" mass="26511">MHRLLCSRRQLLGITAYVSLVSTPPASFQQSGQRHRPRTSNRRDMALSTDSGPEVLAFPLHKDSTQEAGDSQLTQTHHVLCHALTQGDPSAASIVPCKTQITVDFANAENATDSSRLQTTSKRAQTLSAVAVCDWRNVPRSQSLSIDDRLISTCACMSGPEPNGKKNPSPAAFCSDPKLTERRGTCLLLRETHETYLFVMSAHVPTHRPIRAEMLRQLGPCFTYKTKVSAALVLKRKRLF</sequence>
<dbReference type="AlphaFoldDB" id="A0A0D2AQ70"/>
<evidence type="ECO:0000313" key="3">
    <source>
        <dbReference type="Proteomes" id="UP000053259"/>
    </source>
</evidence>
<dbReference type="EMBL" id="KN847530">
    <property type="protein sequence ID" value="KIW08828.1"/>
    <property type="molecule type" value="Genomic_DNA"/>
</dbReference>
<dbReference type="RefSeq" id="XP_016218697.1">
    <property type="nucleotide sequence ID" value="XM_016353544.1"/>
</dbReference>
<dbReference type="HOGENOM" id="CLU_1157162_0_0_1"/>
<organism evidence="2 3">
    <name type="scientific">Verruconis gallopava</name>
    <dbReference type="NCBI Taxonomy" id="253628"/>
    <lineage>
        <taxon>Eukaryota</taxon>
        <taxon>Fungi</taxon>
        <taxon>Dikarya</taxon>
        <taxon>Ascomycota</taxon>
        <taxon>Pezizomycotina</taxon>
        <taxon>Dothideomycetes</taxon>
        <taxon>Pleosporomycetidae</taxon>
        <taxon>Venturiales</taxon>
        <taxon>Sympoventuriaceae</taxon>
        <taxon>Verruconis</taxon>
    </lineage>
</organism>
<name>A0A0D2AQ70_9PEZI</name>
<dbReference type="Proteomes" id="UP000053259">
    <property type="component" value="Unassembled WGS sequence"/>
</dbReference>
<dbReference type="GeneID" id="27308731"/>
<dbReference type="VEuPathDB" id="FungiDB:PV09_00758"/>
<feature type="region of interest" description="Disordered" evidence="1">
    <location>
        <begin position="25"/>
        <end position="50"/>
    </location>
</feature>
<evidence type="ECO:0000313" key="2">
    <source>
        <dbReference type="EMBL" id="KIW08828.1"/>
    </source>
</evidence>